<dbReference type="RefSeq" id="WP_101519021.1">
    <property type="nucleotide sequence ID" value="NZ_PKUS01000042.1"/>
</dbReference>
<dbReference type="EMBL" id="PKUS01000042">
    <property type="protein sequence ID" value="PLW66900.1"/>
    <property type="molecule type" value="Genomic_DNA"/>
</dbReference>
<keyword evidence="4" id="KW-1185">Reference proteome</keyword>
<sequence>MSDLDRAFDAKTLNPWLCELFGEQQSQHTDQYARRKARRLEKVYEARKRAAELISERMPHIAGLTPDATDHDARLEDFEYFVIEEVSDRKERNEILSTTADYIVHLNKAHGLQLELPVESCRPLLPSRRRDRSWFQRSTFAKSISIEMERSFSEGDFSGELTSDTLLALVVTSAILNGGLCTSAALVALCKQLSKDKPLCRSVLEDETDLLWIDLAYSSRTVGNRREGKALVRYFRWHPDPITLGWIGRYLASGNTLSAKSINSDQIWGLLHQTFCRVKPTDWRRFSGLDSFAKHALISLEESEGVYLSECLISSSLDIVPGVSLDLEQWNYALSGVASVVENIDFSHSRRYIASTGVNAEDSLEVSAKGRTSVSNEEDSLRLAVAALDHRREKRSEGQIIAALEGLDVDHWSDAGKLLRDWLLCLIQDPKYSLKKASSLTTYLSKFGVRWLAEADGLKIVGHPSSSLLDSVYVAAIESGRTEYSRRDIRQLAKMFHQWGERERNFPSIDRFPPGPQISGQVVRARYVPAFLYEASLEAIHKAVGLTADQRKVIGFIFILLYRCGFRIGELLSIRVADVETLEDLVFKVRPNSWGDPKRTASRRNISVRYLLSDVEYRKLYQWILGLKAMSLPAEEPLFTFLRGALLPLNKHVVGHFIATVLRQCSGGLKFSPHDLRHTRFSEMQFIAEGEFNWFSRFSDLSVEQAKRIKKRILGGETGSPRTYYCFAVFSGHLTPYELVHTYLHFTGLIAWVKITGRKKVVSLDEAKVFSNLSTRRLNQLSYTEPENEGVSIEILTKPIVCFLKDFTSLVARRRRKVIGSSSSSPLPIAHDSPTHDLVRVILREHLDGLSVLQLSRKYEQPIARVEKWVGNLEKVSLLESRSGRMRASGAIPAEYASGYLPPLPERGERPRLATIIDDLRLLWSGRSSARSAIRFVISHYIEETSSDPGTKFYKKRDLNRFLRVFSLLRHRVATSSWAFQITIPEDADVQYFLDYWEFPSQAKVTIKRRPVLTQASNKHGVVRLRLTRTDNGETSKIMRYMMPMLAIMVLENDDPVLE</sequence>
<name>A0A2N5WXE6_9GAMM</name>
<evidence type="ECO:0000313" key="3">
    <source>
        <dbReference type="EMBL" id="PLW66900.1"/>
    </source>
</evidence>
<reference evidence="3 4" key="1">
    <citation type="submission" date="2018-01" db="EMBL/GenBank/DDBJ databases">
        <title>The draft genome sequence of Halioglobus lutimaris HF004.</title>
        <authorList>
            <person name="Du Z.-J."/>
            <person name="Shi M.-J."/>
        </authorList>
    </citation>
    <scope>NUCLEOTIDE SEQUENCE [LARGE SCALE GENOMIC DNA]</scope>
    <source>
        <strain evidence="3 4">HF004</strain>
    </source>
</reference>
<dbReference type="InterPro" id="IPR002104">
    <property type="entry name" value="Integrase_catalytic"/>
</dbReference>
<comment type="caution">
    <text evidence="3">The sequence shown here is derived from an EMBL/GenBank/DDBJ whole genome shotgun (WGS) entry which is preliminary data.</text>
</comment>
<dbReference type="OrthoDB" id="6091627at2"/>
<organism evidence="3 4">
    <name type="scientific">Pseudohalioglobus lutimaris</name>
    <dbReference type="NCBI Taxonomy" id="1737061"/>
    <lineage>
        <taxon>Bacteria</taxon>
        <taxon>Pseudomonadati</taxon>
        <taxon>Pseudomonadota</taxon>
        <taxon>Gammaproteobacteria</taxon>
        <taxon>Cellvibrionales</taxon>
        <taxon>Halieaceae</taxon>
        <taxon>Pseudohalioglobus</taxon>
    </lineage>
</organism>
<dbReference type="GO" id="GO:0006310">
    <property type="term" value="P:DNA recombination"/>
    <property type="evidence" value="ECO:0007669"/>
    <property type="project" value="UniProtKB-KW"/>
</dbReference>
<keyword evidence="1" id="KW-0233">DNA recombination</keyword>
<accession>A0A2N5WXE6</accession>
<evidence type="ECO:0000256" key="1">
    <source>
        <dbReference type="ARBA" id="ARBA00023172"/>
    </source>
</evidence>
<dbReference type="SUPFAM" id="SSF56349">
    <property type="entry name" value="DNA breaking-rejoining enzymes"/>
    <property type="match status" value="1"/>
</dbReference>
<protein>
    <recommendedName>
        <fullName evidence="2">Tyr recombinase domain-containing protein</fullName>
    </recommendedName>
</protein>
<dbReference type="CDD" id="cd00397">
    <property type="entry name" value="DNA_BRE_C"/>
    <property type="match status" value="1"/>
</dbReference>
<dbReference type="GO" id="GO:0003677">
    <property type="term" value="F:DNA binding"/>
    <property type="evidence" value="ECO:0007669"/>
    <property type="project" value="InterPro"/>
</dbReference>
<proteinExistence type="predicted"/>
<dbReference type="InterPro" id="IPR011010">
    <property type="entry name" value="DNA_brk_join_enz"/>
</dbReference>
<dbReference type="InterPro" id="IPR013762">
    <property type="entry name" value="Integrase-like_cat_sf"/>
</dbReference>
<dbReference type="GO" id="GO:0015074">
    <property type="term" value="P:DNA integration"/>
    <property type="evidence" value="ECO:0007669"/>
    <property type="project" value="InterPro"/>
</dbReference>
<dbReference type="Gene3D" id="1.10.443.10">
    <property type="entry name" value="Intergrase catalytic core"/>
    <property type="match status" value="1"/>
</dbReference>
<feature type="domain" description="Tyr recombinase" evidence="2">
    <location>
        <begin position="555"/>
        <end position="683"/>
    </location>
</feature>
<dbReference type="AlphaFoldDB" id="A0A2N5WXE6"/>
<dbReference type="Pfam" id="PF00589">
    <property type="entry name" value="Phage_integrase"/>
    <property type="match status" value="1"/>
</dbReference>
<evidence type="ECO:0000313" key="4">
    <source>
        <dbReference type="Proteomes" id="UP000235005"/>
    </source>
</evidence>
<evidence type="ECO:0000259" key="2">
    <source>
        <dbReference type="Pfam" id="PF00589"/>
    </source>
</evidence>
<gene>
    <name evidence="3" type="ORF">C0039_19390</name>
</gene>
<dbReference type="Proteomes" id="UP000235005">
    <property type="component" value="Unassembled WGS sequence"/>
</dbReference>